<dbReference type="OrthoDB" id="2470963at2"/>
<proteinExistence type="predicted"/>
<keyword evidence="2" id="KW-1185">Reference proteome</keyword>
<protein>
    <submittedName>
        <fullName evidence="1">Uncharacterized protein</fullName>
    </submittedName>
</protein>
<dbReference type="AlphaFoldDB" id="A0A518V527"/>
<evidence type="ECO:0000313" key="2">
    <source>
        <dbReference type="Proteomes" id="UP000319432"/>
    </source>
</evidence>
<organism evidence="1 2">
    <name type="scientific">Brevibacillus laterosporus</name>
    <name type="common">Bacillus laterosporus</name>
    <dbReference type="NCBI Taxonomy" id="1465"/>
    <lineage>
        <taxon>Bacteria</taxon>
        <taxon>Bacillati</taxon>
        <taxon>Bacillota</taxon>
        <taxon>Bacilli</taxon>
        <taxon>Bacillales</taxon>
        <taxon>Paenibacillaceae</taxon>
        <taxon>Brevibacillus</taxon>
    </lineage>
</organism>
<dbReference type="Proteomes" id="UP000319432">
    <property type="component" value="Chromosome"/>
</dbReference>
<sequence length="136" mass="16424">MIKLKLFLFCLLAIFLLFSMTASLELFSIEHALARSIFSDVMDDMRDIGYLDRDVERYYSEKMNQLGWEAVDGDYFQGSFPRQMNQRVLKEKQQFIELHLQIRPSRVARLLNKYTRDDYSFAFYSRQPSEYFDVRW</sequence>
<name>A0A518V527_BRELA</name>
<evidence type="ECO:0000313" key="1">
    <source>
        <dbReference type="EMBL" id="QDX92089.1"/>
    </source>
</evidence>
<accession>A0A518V527</accession>
<gene>
    <name evidence="1" type="ORF">EEL30_06720</name>
</gene>
<reference evidence="1 2" key="1">
    <citation type="submission" date="2018-11" db="EMBL/GenBank/DDBJ databases">
        <title>Phylogenetic determinants of toxin gene distribution in genomes of Brevibacillus laterosporus.</title>
        <authorList>
            <person name="Glare T.R."/>
            <person name="Durrant A."/>
            <person name="Berry C."/>
            <person name="Palma L."/>
            <person name="Ormskirk M."/>
            <person name="Cox M.O."/>
        </authorList>
    </citation>
    <scope>NUCLEOTIDE SEQUENCE [LARGE SCALE GENOMIC DNA]</scope>
    <source>
        <strain evidence="1 2">1821L</strain>
    </source>
</reference>
<dbReference type="EMBL" id="CP033464">
    <property type="protein sequence ID" value="QDX92089.1"/>
    <property type="molecule type" value="Genomic_DNA"/>
</dbReference>